<dbReference type="InterPro" id="IPR019845">
    <property type="entry name" value="Squalene/phytoene_synthase_CS"/>
</dbReference>
<evidence type="ECO:0000256" key="1">
    <source>
        <dbReference type="ARBA" id="ARBA00022679"/>
    </source>
</evidence>
<keyword evidence="1" id="KW-0808">Transferase</keyword>
<dbReference type="SFLD" id="SFLDG01212">
    <property type="entry name" value="Phytoene_synthase_like"/>
    <property type="match status" value="1"/>
</dbReference>
<dbReference type="AlphaFoldDB" id="A0A518GH00"/>
<dbReference type="GO" id="GO:0016117">
    <property type="term" value="P:carotenoid biosynthetic process"/>
    <property type="evidence" value="ECO:0007669"/>
    <property type="project" value="UniProtKB-ARBA"/>
</dbReference>
<dbReference type="EMBL" id="CP036298">
    <property type="protein sequence ID" value="QDV27871.1"/>
    <property type="molecule type" value="Genomic_DNA"/>
</dbReference>
<dbReference type="InterPro" id="IPR002060">
    <property type="entry name" value="Squ/phyt_synthse"/>
</dbReference>
<dbReference type="SFLD" id="SFLDG01018">
    <property type="entry name" value="Squalene/Phytoene_Synthase_Lik"/>
    <property type="match status" value="1"/>
</dbReference>
<gene>
    <name evidence="2" type="primary">crtB_2</name>
    <name evidence="2" type="ORF">Q31a_62640</name>
</gene>
<dbReference type="Proteomes" id="UP000318017">
    <property type="component" value="Chromosome"/>
</dbReference>
<dbReference type="Pfam" id="PF00494">
    <property type="entry name" value="SQS_PSY"/>
    <property type="match status" value="1"/>
</dbReference>
<dbReference type="GO" id="GO:0051996">
    <property type="term" value="F:squalene synthase [NAD(P)H] activity"/>
    <property type="evidence" value="ECO:0007669"/>
    <property type="project" value="InterPro"/>
</dbReference>
<dbReference type="InterPro" id="IPR008949">
    <property type="entry name" value="Isoprenoid_synthase_dom_sf"/>
</dbReference>
<organism evidence="2 3">
    <name type="scientific">Aureliella helgolandensis</name>
    <dbReference type="NCBI Taxonomy" id="2527968"/>
    <lineage>
        <taxon>Bacteria</taxon>
        <taxon>Pseudomonadati</taxon>
        <taxon>Planctomycetota</taxon>
        <taxon>Planctomycetia</taxon>
        <taxon>Pirellulales</taxon>
        <taxon>Pirellulaceae</taxon>
        <taxon>Aureliella</taxon>
    </lineage>
</organism>
<protein>
    <submittedName>
        <fullName evidence="2">All-trans-phytoene synthase</fullName>
    </submittedName>
</protein>
<accession>A0A518GH00</accession>
<dbReference type="PANTHER" id="PTHR31480">
    <property type="entry name" value="BIFUNCTIONAL LYCOPENE CYCLASE/PHYTOENE SYNTHASE"/>
    <property type="match status" value="1"/>
</dbReference>
<dbReference type="OrthoDB" id="9787280at2"/>
<dbReference type="InterPro" id="IPR044843">
    <property type="entry name" value="Trans_IPPS_bact-type"/>
</dbReference>
<dbReference type="Gene3D" id="1.10.600.10">
    <property type="entry name" value="Farnesyl Diphosphate Synthase"/>
    <property type="match status" value="1"/>
</dbReference>
<keyword evidence="3" id="KW-1185">Reference proteome</keyword>
<dbReference type="GO" id="GO:0004311">
    <property type="term" value="F:geranylgeranyl diphosphate synthase activity"/>
    <property type="evidence" value="ECO:0007669"/>
    <property type="project" value="InterPro"/>
</dbReference>
<dbReference type="CDD" id="cd00683">
    <property type="entry name" value="Trans_IPPS_HH"/>
    <property type="match status" value="1"/>
</dbReference>
<reference evidence="2 3" key="1">
    <citation type="submission" date="2019-02" db="EMBL/GenBank/DDBJ databases">
        <title>Deep-cultivation of Planctomycetes and their phenomic and genomic characterization uncovers novel biology.</title>
        <authorList>
            <person name="Wiegand S."/>
            <person name="Jogler M."/>
            <person name="Boedeker C."/>
            <person name="Pinto D."/>
            <person name="Vollmers J."/>
            <person name="Rivas-Marin E."/>
            <person name="Kohn T."/>
            <person name="Peeters S.H."/>
            <person name="Heuer A."/>
            <person name="Rast P."/>
            <person name="Oberbeckmann S."/>
            <person name="Bunk B."/>
            <person name="Jeske O."/>
            <person name="Meyerdierks A."/>
            <person name="Storesund J.E."/>
            <person name="Kallscheuer N."/>
            <person name="Luecker S."/>
            <person name="Lage O.M."/>
            <person name="Pohl T."/>
            <person name="Merkel B.J."/>
            <person name="Hornburger P."/>
            <person name="Mueller R.-W."/>
            <person name="Bruemmer F."/>
            <person name="Labrenz M."/>
            <person name="Spormann A.M."/>
            <person name="Op den Camp H."/>
            <person name="Overmann J."/>
            <person name="Amann R."/>
            <person name="Jetten M.S.M."/>
            <person name="Mascher T."/>
            <person name="Medema M.H."/>
            <person name="Devos D.P."/>
            <person name="Kaster A.-K."/>
            <person name="Ovreas L."/>
            <person name="Rohde M."/>
            <person name="Galperin M.Y."/>
            <person name="Jogler C."/>
        </authorList>
    </citation>
    <scope>NUCLEOTIDE SEQUENCE [LARGE SCALE GENOMIC DNA]</scope>
    <source>
        <strain evidence="2 3">Q31a</strain>
    </source>
</reference>
<dbReference type="PROSITE" id="PS01044">
    <property type="entry name" value="SQUALEN_PHYTOEN_SYN_1"/>
    <property type="match status" value="1"/>
</dbReference>
<proteinExistence type="predicted"/>
<dbReference type="SFLD" id="SFLDS00005">
    <property type="entry name" value="Isoprenoid_Synthase_Type_I"/>
    <property type="match status" value="1"/>
</dbReference>
<dbReference type="RefSeq" id="WP_145085940.1">
    <property type="nucleotide sequence ID" value="NZ_CP036298.1"/>
</dbReference>
<dbReference type="KEGG" id="ahel:Q31a_62640"/>
<name>A0A518GH00_9BACT</name>
<dbReference type="SUPFAM" id="SSF48576">
    <property type="entry name" value="Terpenoid synthases"/>
    <property type="match status" value="1"/>
</dbReference>
<evidence type="ECO:0000313" key="3">
    <source>
        <dbReference type="Proteomes" id="UP000318017"/>
    </source>
</evidence>
<sequence length="348" mass="39208">MTTPVSFPHIPPADRPITFQESIRWCRRVCRRSDSNFYSSFALLDSRRRQAMIALYAFARITDDLADAPTAAATGHLQLAQWKASLLAELSEVRPASEFVDPPDPGNSLHDYRFLWPALRSCVQQFGIPLPPLLELVDGVISDLTPQIPANWQALDHYCYQVASTVGLACTHIWKRSAEIPEQAVLDCGKAFQLTNILRDVAEDAKRGRIYLPADQLQQYGVSQTAWLDCVASHDTSAGPPRTQRFGSKPHDGQLPGACMPDGDWRALIDATANRAYALFDSGWNTKPFLTNSSQRMFSLIWHTYRDLLHEIVSHKEQLWSTSKIRLSYLHKSKLLFAHAVPRGEPKR</sequence>
<evidence type="ECO:0000313" key="2">
    <source>
        <dbReference type="EMBL" id="QDV27871.1"/>
    </source>
</evidence>
<dbReference type="InterPro" id="IPR033904">
    <property type="entry name" value="Trans_IPPS_HH"/>
</dbReference>